<comment type="catalytic activity">
    <reaction evidence="14">
        <text>succinyl-CoA + acetyl-CoA = 3-oxoadipyl-CoA + CoA</text>
        <dbReference type="Rhea" id="RHEA:19481"/>
        <dbReference type="ChEBI" id="CHEBI:57287"/>
        <dbReference type="ChEBI" id="CHEBI:57288"/>
        <dbReference type="ChEBI" id="CHEBI:57292"/>
        <dbReference type="ChEBI" id="CHEBI:57348"/>
        <dbReference type="EC" id="2.3.1.174"/>
    </reaction>
</comment>
<evidence type="ECO:0000256" key="5">
    <source>
        <dbReference type="ARBA" id="ARBA00011881"/>
    </source>
</evidence>
<dbReference type="InterPro" id="IPR020616">
    <property type="entry name" value="Thiolase_N"/>
</dbReference>
<dbReference type="NCBIfam" id="NF006551">
    <property type="entry name" value="PRK09050.1"/>
    <property type="match status" value="1"/>
</dbReference>
<evidence type="ECO:0000313" key="20">
    <source>
        <dbReference type="EMBL" id="PDT04670.1"/>
    </source>
</evidence>
<dbReference type="Pfam" id="PF02803">
    <property type="entry name" value="Thiolase_C"/>
    <property type="match status" value="1"/>
</dbReference>
<dbReference type="FunFam" id="3.40.47.10:FF:000010">
    <property type="entry name" value="Acetyl-CoA acetyltransferase (Thiolase)"/>
    <property type="match status" value="1"/>
</dbReference>
<evidence type="ECO:0000256" key="10">
    <source>
        <dbReference type="ARBA" id="ARBA00022797"/>
    </source>
</evidence>
<dbReference type="EMBL" id="NWSV01000004">
    <property type="protein sequence ID" value="PDT04670.1"/>
    <property type="molecule type" value="Genomic_DNA"/>
</dbReference>
<dbReference type="SUPFAM" id="SSF53901">
    <property type="entry name" value="Thiolase-like"/>
    <property type="match status" value="2"/>
</dbReference>
<evidence type="ECO:0000256" key="8">
    <source>
        <dbReference type="ARBA" id="ARBA00022679"/>
    </source>
</evidence>
<dbReference type="InterPro" id="IPR020617">
    <property type="entry name" value="Thiolase_C"/>
</dbReference>
<dbReference type="NCBIfam" id="TIGR01930">
    <property type="entry name" value="AcCoA-C-Actrans"/>
    <property type="match status" value="1"/>
</dbReference>
<dbReference type="PIRSF" id="PIRSF000429">
    <property type="entry name" value="Ac-CoA_Ac_transf"/>
    <property type="match status" value="1"/>
</dbReference>
<comment type="pathway">
    <text evidence="12">Metabolic intermediate biosynthesis; (R)-mevalonate biosynthesis; (R)-mevalonate from acetyl-CoA: step 1/3.</text>
</comment>
<proteinExistence type="inferred from homology"/>
<keyword evidence="21" id="KW-1185">Reference proteome</keyword>
<evidence type="ECO:0000256" key="9">
    <source>
        <dbReference type="ARBA" id="ARBA00022752"/>
    </source>
</evidence>
<dbReference type="PANTHER" id="PTHR18919:SF107">
    <property type="entry name" value="ACETYL-COA ACETYLTRANSFERASE, CYTOSOLIC"/>
    <property type="match status" value="1"/>
</dbReference>
<dbReference type="Gene3D" id="3.40.47.10">
    <property type="match status" value="1"/>
</dbReference>
<comment type="similarity">
    <text evidence="4 17">Belongs to the thiolase-like superfamily. Thiolase family.</text>
</comment>
<comment type="pathway">
    <text evidence="3">Aromatic compound metabolism; beta-ketoadipate pathway; acetyl-CoA and succinyl-CoA from 3-oxoadipate: step 2/2.</text>
</comment>
<evidence type="ECO:0000259" key="18">
    <source>
        <dbReference type="Pfam" id="PF00108"/>
    </source>
</evidence>
<feature type="active site" description="Proton acceptor" evidence="16">
    <location>
        <position position="387"/>
    </location>
</feature>
<dbReference type="InterPro" id="IPR020615">
    <property type="entry name" value="Thiolase_acyl_enz_int_AS"/>
</dbReference>
<evidence type="ECO:0000256" key="4">
    <source>
        <dbReference type="ARBA" id="ARBA00010982"/>
    </source>
</evidence>
<evidence type="ECO:0000256" key="3">
    <source>
        <dbReference type="ARBA" id="ARBA00005071"/>
    </source>
</evidence>
<dbReference type="GO" id="GO:0033812">
    <property type="term" value="F:3-oxoadipyl-CoA thiolase activity"/>
    <property type="evidence" value="ECO:0007669"/>
    <property type="project" value="UniProtKB-EC"/>
</dbReference>
<evidence type="ECO:0000256" key="14">
    <source>
        <dbReference type="ARBA" id="ARBA00048527"/>
    </source>
</evidence>
<sequence>MTEAFICDYIRTPIGRFAGSLSQVRADDLGAIPLKALMERNGAVDWEAVDDVIFGCANQAGEDNRNVARMSALLAGLPIAVPGTTINRLCGSGMDAVMSAARAIRAGEAELMIAGGVESMSRAPFVMPKAETAFSRAAEIHDTTIGWRFVNPLMKKQYGVDSMPETGENVAEDYHVSRQDQDAFAVRSQAKAAAAQANGRLAKEITPVTVPQRKGDSVIVDKDEHPRATTIETLAKLATPFKKEGGTVTAGNASGVNDGAAALIVASEAAARKYGLKPIARILGGAAAAVPPRVMGVGPIPASRKLMARLGMTQQQFDVIELNEAFASQGLAVLRALGIADDDTRVNRNGGAIALGHPLGMSGARITGTAALELAETGGKYSLSTMCIGVGQGIAIALERV</sequence>
<evidence type="ECO:0000313" key="21">
    <source>
        <dbReference type="Proteomes" id="UP000220768"/>
    </source>
</evidence>
<dbReference type="Proteomes" id="UP000220768">
    <property type="component" value="Unassembled WGS sequence"/>
</dbReference>
<dbReference type="GO" id="GO:0042619">
    <property type="term" value="P:poly-hydroxybutyrate biosynthetic process"/>
    <property type="evidence" value="ECO:0007669"/>
    <property type="project" value="UniProtKB-KW"/>
</dbReference>
<dbReference type="InterPro" id="IPR002155">
    <property type="entry name" value="Thiolase"/>
</dbReference>
<dbReference type="GO" id="GO:0019619">
    <property type="term" value="P:3,4-dihydroxybenzoate catabolic process"/>
    <property type="evidence" value="ECO:0007669"/>
    <property type="project" value="InterPro"/>
</dbReference>
<dbReference type="EC" id="2.3.1.174" evidence="6"/>
<evidence type="ECO:0000256" key="17">
    <source>
        <dbReference type="RuleBase" id="RU003557"/>
    </source>
</evidence>
<protein>
    <recommendedName>
        <fullName evidence="7">Beta-ketoadipyl-CoA thiolase</fullName>
        <ecNumber evidence="6">2.3.1.174</ecNumber>
    </recommendedName>
    <alternativeName>
        <fullName evidence="13">3-oxoadipyl-CoA thiolase</fullName>
    </alternativeName>
    <alternativeName>
        <fullName evidence="15">Beta-ketothiolase</fullName>
    </alternativeName>
</protein>
<dbReference type="PROSITE" id="PS00098">
    <property type="entry name" value="THIOLASE_1"/>
    <property type="match status" value="1"/>
</dbReference>
<evidence type="ECO:0000259" key="19">
    <source>
        <dbReference type="Pfam" id="PF02803"/>
    </source>
</evidence>
<evidence type="ECO:0000256" key="16">
    <source>
        <dbReference type="PIRSR" id="PIRSR000429-1"/>
    </source>
</evidence>
<evidence type="ECO:0000256" key="12">
    <source>
        <dbReference type="ARBA" id="ARBA00037924"/>
    </source>
</evidence>
<reference evidence="20 21" key="1">
    <citation type="submission" date="2017-09" db="EMBL/GenBank/DDBJ databases">
        <title>Comparative genomics of rhizobia isolated from Phaseolus vulgaris in China.</title>
        <authorList>
            <person name="Tong W."/>
        </authorList>
    </citation>
    <scope>NUCLEOTIDE SEQUENCE [LARGE SCALE GENOMIC DNA]</scope>
    <source>
        <strain evidence="20 21">C5</strain>
    </source>
</reference>
<dbReference type="NCBIfam" id="TIGR02430">
    <property type="entry name" value="pcaF"/>
    <property type="match status" value="1"/>
</dbReference>
<evidence type="ECO:0000256" key="6">
    <source>
        <dbReference type="ARBA" id="ARBA00012233"/>
    </source>
</evidence>
<dbReference type="InterPro" id="IPR012793">
    <property type="entry name" value="PcaF"/>
</dbReference>
<accession>A0A2A6JF77</accession>
<organism evidence="20 21">
    <name type="scientific">Rhizobium chutanense</name>
    <dbReference type="NCBI Taxonomy" id="2035448"/>
    <lineage>
        <taxon>Bacteria</taxon>
        <taxon>Pseudomonadati</taxon>
        <taxon>Pseudomonadota</taxon>
        <taxon>Alphaproteobacteria</taxon>
        <taxon>Hyphomicrobiales</taxon>
        <taxon>Rhizobiaceae</taxon>
        <taxon>Rhizobium/Agrobacterium group</taxon>
        <taxon>Rhizobium</taxon>
    </lineage>
</organism>
<dbReference type="RefSeq" id="WP_097611525.1">
    <property type="nucleotide sequence ID" value="NZ_NWSV01000004.1"/>
</dbReference>
<feature type="domain" description="Thiolase C-terminal" evidence="19">
    <location>
        <begin position="276"/>
        <end position="400"/>
    </location>
</feature>
<feature type="domain" description="Thiolase N-terminal" evidence="18">
    <location>
        <begin position="5"/>
        <end position="268"/>
    </location>
</feature>
<keyword evidence="11 17" id="KW-0012">Acyltransferase</keyword>
<dbReference type="AlphaFoldDB" id="A0A2A6JF77"/>
<comment type="function">
    <text evidence="1">Catalyzes thiolytic cleavage of beta-ketoadipyl-CoA to succinyl-CoA and acetyl-CoA.</text>
</comment>
<dbReference type="Pfam" id="PF00108">
    <property type="entry name" value="Thiolase_N"/>
    <property type="match status" value="1"/>
</dbReference>
<comment type="pathway">
    <text evidence="2">Biopolymer metabolism; poly-(R)-3-hydroxybutanoate biosynthesis.</text>
</comment>
<keyword evidence="10" id="KW-0058">Aromatic hydrocarbons catabolism</keyword>
<dbReference type="InterPro" id="IPR016039">
    <property type="entry name" value="Thiolase-like"/>
</dbReference>
<comment type="subunit">
    <text evidence="5">Homotetramer.</text>
</comment>
<evidence type="ECO:0000256" key="1">
    <source>
        <dbReference type="ARBA" id="ARBA00003720"/>
    </source>
</evidence>
<keyword evidence="8 17" id="KW-0808">Transferase</keyword>
<name>A0A2A6JF77_9HYPH</name>
<evidence type="ECO:0000256" key="13">
    <source>
        <dbReference type="ARBA" id="ARBA00041222"/>
    </source>
</evidence>
<dbReference type="PROSITE" id="PS00737">
    <property type="entry name" value="THIOLASE_2"/>
    <property type="match status" value="1"/>
</dbReference>
<gene>
    <name evidence="20" type="primary">pcaF</name>
    <name evidence="20" type="ORF">CO666_07940</name>
</gene>
<feature type="active site" description="Acyl-thioester intermediate" evidence="16">
    <location>
        <position position="90"/>
    </location>
</feature>
<feature type="active site" description="Proton acceptor" evidence="16">
    <location>
        <position position="357"/>
    </location>
</feature>
<evidence type="ECO:0000256" key="11">
    <source>
        <dbReference type="ARBA" id="ARBA00023315"/>
    </source>
</evidence>
<evidence type="ECO:0000256" key="2">
    <source>
        <dbReference type="ARBA" id="ARBA00004683"/>
    </source>
</evidence>
<dbReference type="InterPro" id="IPR020613">
    <property type="entry name" value="Thiolase_CS"/>
</dbReference>
<keyword evidence="9" id="KW-0583">PHB biosynthesis</keyword>
<evidence type="ECO:0000256" key="15">
    <source>
        <dbReference type="ARBA" id="ARBA00080155"/>
    </source>
</evidence>
<comment type="caution">
    <text evidence="20">The sequence shown here is derived from an EMBL/GenBank/DDBJ whole genome shotgun (WGS) entry which is preliminary data.</text>
</comment>
<dbReference type="CDD" id="cd00751">
    <property type="entry name" value="thiolase"/>
    <property type="match status" value="1"/>
</dbReference>
<dbReference type="PANTHER" id="PTHR18919">
    <property type="entry name" value="ACETYL-COA C-ACYLTRANSFERASE"/>
    <property type="match status" value="1"/>
</dbReference>
<evidence type="ECO:0000256" key="7">
    <source>
        <dbReference type="ARBA" id="ARBA00016181"/>
    </source>
</evidence>